<dbReference type="SMART" id="SM00871">
    <property type="entry name" value="AraC_E_bind"/>
    <property type="match status" value="1"/>
</dbReference>
<dbReference type="InterPro" id="IPR011256">
    <property type="entry name" value="Reg_factor_effector_dom_sf"/>
</dbReference>
<dbReference type="InterPro" id="IPR009057">
    <property type="entry name" value="Homeodomain-like_sf"/>
</dbReference>
<dbReference type="EMBL" id="JACTNF010000002">
    <property type="protein sequence ID" value="MBO1073573.1"/>
    <property type="molecule type" value="Genomic_DNA"/>
</dbReference>
<feature type="domain" description="HTH araC/xylS-type" evidence="5">
    <location>
        <begin position="39"/>
        <end position="137"/>
    </location>
</feature>
<feature type="region of interest" description="Disordered" evidence="4">
    <location>
        <begin position="1"/>
        <end position="26"/>
    </location>
</feature>
<dbReference type="Pfam" id="PF12833">
    <property type="entry name" value="HTH_18"/>
    <property type="match status" value="1"/>
</dbReference>
<keyword evidence="2" id="KW-0238">DNA-binding</keyword>
<evidence type="ECO:0000256" key="1">
    <source>
        <dbReference type="ARBA" id="ARBA00023015"/>
    </source>
</evidence>
<protein>
    <submittedName>
        <fullName evidence="6">AraC family transcriptional regulator</fullName>
    </submittedName>
</protein>
<organism evidence="6 7">
    <name type="scientific">Roseomonas marmotae</name>
    <dbReference type="NCBI Taxonomy" id="2768161"/>
    <lineage>
        <taxon>Bacteria</taxon>
        <taxon>Pseudomonadati</taxon>
        <taxon>Pseudomonadota</taxon>
        <taxon>Alphaproteobacteria</taxon>
        <taxon>Acetobacterales</taxon>
        <taxon>Roseomonadaceae</taxon>
        <taxon>Roseomonas</taxon>
    </lineage>
</organism>
<evidence type="ECO:0000256" key="3">
    <source>
        <dbReference type="ARBA" id="ARBA00023163"/>
    </source>
</evidence>
<name>A0ABS3K7Y0_9PROT</name>
<dbReference type="InterPro" id="IPR029442">
    <property type="entry name" value="GyrI-like"/>
</dbReference>
<keyword evidence="3" id="KW-0804">Transcription</keyword>
<dbReference type="InterPro" id="IPR018060">
    <property type="entry name" value="HTH_AraC"/>
</dbReference>
<evidence type="ECO:0000259" key="5">
    <source>
        <dbReference type="PROSITE" id="PS01124"/>
    </source>
</evidence>
<feature type="compositionally biased region" description="Basic and acidic residues" evidence="4">
    <location>
        <begin position="1"/>
        <end position="10"/>
    </location>
</feature>
<dbReference type="InterPro" id="IPR010499">
    <property type="entry name" value="AraC_E-bd"/>
</dbReference>
<comment type="caution">
    <text evidence="6">The sequence shown here is derived from an EMBL/GenBank/DDBJ whole genome shotgun (WGS) entry which is preliminary data.</text>
</comment>
<dbReference type="PANTHER" id="PTHR40055:SF1">
    <property type="entry name" value="TRANSCRIPTIONAL REGULATOR YGIV-RELATED"/>
    <property type="match status" value="1"/>
</dbReference>
<dbReference type="PANTHER" id="PTHR40055">
    <property type="entry name" value="TRANSCRIPTIONAL REGULATOR YGIV-RELATED"/>
    <property type="match status" value="1"/>
</dbReference>
<gene>
    <name evidence="6" type="ORF">IAI60_03005</name>
</gene>
<dbReference type="SUPFAM" id="SSF46689">
    <property type="entry name" value="Homeodomain-like"/>
    <property type="match status" value="2"/>
</dbReference>
<dbReference type="SMART" id="SM00342">
    <property type="entry name" value="HTH_ARAC"/>
    <property type="match status" value="1"/>
</dbReference>
<dbReference type="SUPFAM" id="SSF55136">
    <property type="entry name" value="Probable bacterial effector-binding domain"/>
    <property type="match status" value="1"/>
</dbReference>
<dbReference type="Proteomes" id="UP001518990">
    <property type="component" value="Unassembled WGS sequence"/>
</dbReference>
<keyword evidence="1" id="KW-0805">Transcription regulation</keyword>
<evidence type="ECO:0000313" key="7">
    <source>
        <dbReference type="Proteomes" id="UP001518990"/>
    </source>
</evidence>
<dbReference type="Gene3D" id="3.20.80.10">
    <property type="entry name" value="Regulatory factor, effector binding domain"/>
    <property type="match status" value="1"/>
</dbReference>
<sequence length="314" mass="35404">MRGELRKHDQMQAAQDGITGRTPMPLKPRTLLDYDRRIARAMAWLAANPDREPQLEVLAEAAAFSSCHFHRIYRAMTGETPAETLRRHRLQRAASELLGTARPIGRVARRAGYGSVAAFTRAFQAAHGLPPAAYRRQGGIGRFFRPIAMKEHSMFEVRCEEIPPLRLAATRHVGPYAEIGRAFDRMESWGRARQLITEQTRFFGLYHDDPGSVPAARLRSDAGFTVAPDVLVEGDDPRILEVPACHAACITFRGPYAELERAYDWFYRDWLPGSGREPADQPCMEEYLNDCRTLPPAEWLTRIILPLRPARAGA</sequence>
<dbReference type="PROSITE" id="PS00041">
    <property type="entry name" value="HTH_ARAC_FAMILY_1"/>
    <property type="match status" value="1"/>
</dbReference>
<dbReference type="InterPro" id="IPR050908">
    <property type="entry name" value="SmbC-like"/>
</dbReference>
<keyword evidence="7" id="KW-1185">Reference proteome</keyword>
<reference evidence="6 7" key="1">
    <citation type="submission" date="2020-09" db="EMBL/GenBank/DDBJ databases">
        <title>Roseomonas.</title>
        <authorList>
            <person name="Zhu W."/>
        </authorList>
    </citation>
    <scope>NUCLEOTIDE SEQUENCE [LARGE SCALE GENOMIC DNA]</scope>
    <source>
        <strain evidence="6 7">1311</strain>
    </source>
</reference>
<evidence type="ECO:0000256" key="4">
    <source>
        <dbReference type="SAM" id="MobiDB-lite"/>
    </source>
</evidence>
<evidence type="ECO:0000256" key="2">
    <source>
        <dbReference type="ARBA" id="ARBA00023125"/>
    </source>
</evidence>
<dbReference type="PROSITE" id="PS01124">
    <property type="entry name" value="HTH_ARAC_FAMILY_2"/>
    <property type="match status" value="1"/>
</dbReference>
<dbReference type="InterPro" id="IPR018062">
    <property type="entry name" value="HTH_AraC-typ_CS"/>
</dbReference>
<dbReference type="Pfam" id="PF06445">
    <property type="entry name" value="GyrI-like"/>
    <property type="match status" value="1"/>
</dbReference>
<proteinExistence type="predicted"/>
<dbReference type="Gene3D" id="1.10.10.60">
    <property type="entry name" value="Homeodomain-like"/>
    <property type="match status" value="2"/>
</dbReference>
<accession>A0ABS3K7Y0</accession>
<evidence type="ECO:0000313" key="6">
    <source>
        <dbReference type="EMBL" id="MBO1073573.1"/>
    </source>
</evidence>